<protein>
    <submittedName>
        <fullName evidence="1">Uncharacterized protein</fullName>
    </submittedName>
</protein>
<dbReference type="KEGG" id="stha:NCTC11429_00318"/>
<dbReference type="Proteomes" id="UP000308196">
    <property type="component" value="Chromosome"/>
</dbReference>
<gene>
    <name evidence="1" type="ORF">NCTC11429_00318</name>
</gene>
<dbReference type="EMBL" id="LR590484">
    <property type="protein sequence ID" value="VTR28958.1"/>
    <property type="molecule type" value="Genomic_DNA"/>
</dbReference>
<proteinExistence type="predicted"/>
<accession>A0A4V6KN11</accession>
<evidence type="ECO:0000313" key="1">
    <source>
        <dbReference type="EMBL" id="VTR28958.1"/>
    </source>
</evidence>
<evidence type="ECO:0000313" key="2">
    <source>
        <dbReference type="Proteomes" id="UP000308196"/>
    </source>
</evidence>
<dbReference type="AlphaFoldDB" id="A0A4V6KN11"/>
<reference evidence="1 2" key="1">
    <citation type="submission" date="2019-05" db="EMBL/GenBank/DDBJ databases">
        <authorList>
            <consortium name="Pathogen Informatics"/>
        </authorList>
    </citation>
    <scope>NUCLEOTIDE SEQUENCE [LARGE SCALE GENOMIC DNA]</scope>
    <source>
        <strain evidence="1 2">NCTC11429</strain>
    </source>
</reference>
<name>A0A4V6KN11_9SPHI</name>
<sequence>MYTLYFVIIYSQRTLHLCSRQVVYTLHFVITNRPTEQSRRWTFVVYTLYFVIIYSIKEFRKAIDSLCIPFILGPSTGSHLLKN</sequence>
<organism evidence="1 2">
    <name type="scientific">Sphingobacterium thalpophilum</name>
    <dbReference type="NCBI Taxonomy" id="259"/>
    <lineage>
        <taxon>Bacteria</taxon>
        <taxon>Pseudomonadati</taxon>
        <taxon>Bacteroidota</taxon>
        <taxon>Sphingobacteriia</taxon>
        <taxon>Sphingobacteriales</taxon>
        <taxon>Sphingobacteriaceae</taxon>
        <taxon>Sphingobacterium</taxon>
    </lineage>
</organism>